<sequence>MTPMDKIETTDEVIREVRTIKETLAQSLNYDVHRILKDARKRQQSSAKKIIGTPDRRPACSDILGKYFSIREVSSWKLPYPHDA</sequence>
<dbReference type="AlphaFoldDB" id="A0A450XRR4"/>
<dbReference type="EMBL" id="CAADFQ010000028">
    <property type="protein sequence ID" value="VFK31972.1"/>
    <property type="molecule type" value="Genomic_DNA"/>
</dbReference>
<accession>A0A450XRR4</accession>
<name>A0A450XRR4_9GAMM</name>
<gene>
    <name evidence="1" type="ORF">BECKMB1821I_GA0114274_102837</name>
</gene>
<evidence type="ECO:0000313" key="1">
    <source>
        <dbReference type="EMBL" id="VFK31972.1"/>
    </source>
</evidence>
<organism evidence="1">
    <name type="scientific">Candidatus Kentrum sp. MB</name>
    <dbReference type="NCBI Taxonomy" id="2138164"/>
    <lineage>
        <taxon>Bacteria</taxon>
        <taxon>Pseudomonadati</taxon>
        <taxon>Pseudomonadota</taxon>
        <taxon>Gammaproteobacteria</taxon>
        <taxon>Candidatus Kentrum</taxon>
    </lineage>
</organism>
<proteinExistence type="predicted"/>
<reference evidence="1" key="1">
    <citation type="submission" date="2019-02" db="EMBL/GenBank/DDBJ databases">
        <authorList>
            <person name="Gruber-Vodicka R. H."/>
            <person name="Seah K. B. B."/>
        </authorList>
    </citation>
    <scope>NUCLEOTIDE SEQUENCE</scope>
    <source>
        <strain evidence="1">BECK_BZ199</strain>
    </source>
</reference>
<protein>
    <submittedName>
        <fullName evidence="1">Uncharacterized protein</fullName>
    </submittedName>
</protein>